<keyword evidence="2" id="KW-0472">Membrane</keyword>
<feature type="chain" id="PRO_5040732788" evidence="3">
    <location>
        <begin position="30"/>
        <end position="508"/>
    </location>
</feature>
<dbReference type="RefSeq" id="WP_269965585.1">
    <property type="nucleotide sequence ID" value="NZ_JAKMUS010000009.1"/>
</dbReference>
<dbReference type="Gene3D" id="2.60.40.380">
    <property type="entry name" value="Purple acid phosphatase-like, N-terminal"/>
    <property type="match status" value="1"/>
</dbReference>
<feature type="domain" description="Calcineurin-like phosphoesterase" evidence="4">
    <location>
        <begin position="142"/>
        <end position="336"/>
    </location>
</feature>
<keyword evidence="2" id="KW-0812">Transmembrane</keyword>
<dbReference type="InterPro" id="IPR008963">
    <property type="entry name" value="Purple_acid_Pase-like_N"/>
</dbReference>
<dbReference type="GO" id="GO:0046872">
    <property type="term" value="F:metal ion binding"/>
    <property type="evidence" value="ECO:0007669"/>
    <property type="project" value="InterPro"/>
</dbReference>
<dbReference type="SUPFAM" id="SSF56300">
    <property type="entry name" value="Metallo-dependent phosphatases"/>
    <property type="match status" value="1"/>
</dbReference>
<sequence>MSVTTRSSRSRTLSTLVASTVFAVGVSMAAVPADAQTTANNPITLSHVGVGATDSEMNFSWRTKYSGQEYVKYYPSGQPTADRVIPANEANYGALLYRSNHGTITGLRPGTEYTYQLGSDTGGWSEPATFRTQSRGDSWNFLAMADAQIGVNGQVAQQAEAWREAVKQATGKAPNAQFILHAGDQVEGWGSQVKQWEEFFSPEQVRSYPLALAMGNHERYPSKLETRHFNEHVNFPNRVDGTANYYFERNNALFIVLDSNESSDAAIEQHAEFVRQTAATKGAGKDWIIAVMHHSPYTHSSHAKKDADVKRLREQLSPVFSEAGVDLVIGGHDHMYNRSRLMNGVEPVDANKPAKSGDVLRPKKGEVLYLTSTTAGGGKYYHFHDVNGVERKEFTSSTETDGTEYADPAIAVWQQDYTPDYSVVDVSKHKLTVRTYNVADNSLVDDVTLDHSPLSNPGLGDGGGSSAEGSSTGAIVGIVIGVLAALLGGLALLAPQLRDLAARYGIRL</sequence>
<dbReference type="InterPro" id="IPR029052">
    <property type="entry name" value="Metallo-depent_PP-like"/>
</dbReference>
<evidence type="ECO:0000256" key="1">
    <source>
        <dbReference type="ARBA" id="ARBA00022729"/>
    </source>
</evidence>
<name>A0A9X3LU60_9CORY</name>
<dbReference type="EMBL" id="JAKMUS010000009">
    <property type="protein sequence ID" value="MCZ9294159.1"/>
    <property type="molecule type" value="Genomic_DNA"/>
</dbReference>
<evidence type="ECO:0000256" key="3">
    <source>
        <dbReference type="SAM" id="SignalP"/>
    </source>
</evidence>
<evidence type="ECO:0000259" key="4">
    <source>
        <dbReference type="Pfam" id="PF00149"/>
    </source>
</evidence>
<dbReference type="GO" id="GO:0003993">
    <property type="term" value="F:acid phosphatase activity"/>
    <property type="evidence" value="ECO:0007669"/>
    <property type="project" value="InterPro"/>
</dbReference>
<gene>
    <name evidence="6" type="ORF">L8U60_06625</name>
</gene>
<evidence type="ECO:0000313" key="6">
    <source>
        <dbReference type="EMBL" id="MCZ9294159.1"/>
    </source>
</evidence>
<feature type="transmembrane region" description="Helical" evidence="2">
    <location>
        <begin position="474"/>
        <end position="494"/>
    </location>
</feature>
<dbReference type="PANTHER" id="PTHR45867:SF3">
    <property type="entry name" value="ACID PHOSPHATASE TYPE 7"/>
    <property type="match status" value="1"/>
</dbReference>
<dbReference type="SUPFAM" id="SSF49363">
    <property type="entry name" value="Purple acid phosphatase, N-terminal domain"/>
    <property type="match status" value="1"/>
</dbReference>
<dbReference type="AlphaFoldDB" id="A0A9X3LU60"/>
<organism evidence="6 7">
    <name type="scientific">Corynebacterium meitnerae</name>
    <dbReference type="NCBI Taxonomy" id="2913498"/>
    <lineage>
        <taxon>Bacteria</taxon>
        <taxon>Bacillati</taxon>
        <taxon>Actinomycetota</taxon>
        <taxon>Actinomycetes</taxon>
        <taxon>Mycobacteriales</taxon>
        <taxon>Corynebacteriaceae</taxon>
        <taxon>Corynebacterium</taxon>
    </lineage>
</organism>
<dbReference type="Pfam" id="PF16656">
    <property type="entry name" value="Pur_ac_phosph_N"/>
    <property type="match status" value="1"/>
</dbReference>
<proteinExistence type="predicted"/>
<dbReference type="Gene3D" id="3.60.21.10">
    <property type="match status" value="1"/>
</dbReference>
<dbReference type="InterPro" id="IPR004843">
    <property type="entry name" value="Calcineurin-like_PHP"/>
</dbReference>
<comment type="caution">
    <text evidence="6">The sequence shown here is derived from an EMBL/GenBank/DDBJ whole genome shotgun (WGS) entry which is preliminary data.</text>
</comment>
<keyword evidence="1 3" id="KW-0732">Signal</keyword>
<protein>
    <submittedName>
        <fullName evidence="6">Metallophosphoesterase</fullName>
    </submittedName>
</protein>
<dbReference type="InterPro" id="IPR015914">
    <property type="entry name" value="PAPs_N"/>
</dbReference>
<dbReference type="Proteomes" id="UP001146468">
    <property type="component" value="Unassembled WGS sequence"/>
</dbReference>
<dbReference type="Pfam" id="PF00149">
    <property type="entry name" value="Metallophos"/>
    <property type="match status" value="1"/>
</dbReference>
<evidence type="ECO:0000256" key="2">
    <source>
        <dbReference type="SAM" id="Phobius"/>
    </source>
</evidence>
<keyword evidence="7" id="KW-1185">Reference proteome</keyword>
<accession>A0A9X3LU60</accession>
<dbReference type="CDD" id="cd00063">
    <property type="entry name" value="FN3"/>
    <property type="match status" value="1"/>
</dbReference>
<evidence type="ECO:0000259" key="5">
    <source>
        <dbReference type="Pfam" id="PF16656"/>
    </source>
</evidence>
<evidence type="ECO:0000313" key="7">
    <source>
        <dbReference type="Proteomes" id="UP001146468"/>
    </source>
</evidence>
<dbReference type="InterPro" id="IPR003961">
    <property type="entry name" value="FN3_dom"/>
</dbReference>
<feature type="domain" description="Purple acid phosphatase N-terminal" evidence="5">
    <location>
        <begin position="47"/>
        <end position="132"/>
    </location>
</feature>
<keyword evidence="2" id="KW-1133">Transmembrane helix</keyword>
<reference evidence="6" key="1">
    <citation type="submission" date="2022-02" db="EMBL/GenBank/DDBJ databases">
        <title>Corynebacterium sp. from urogenital microbiome.</title>
        <authorList>
            <person name="Cappelli E.A."/>
            <person name="Ribeiro T.G."/>
            <person name="Peixe L."/>
        </authorList>
    </citation>
    <scope>NUCLEOTIDE SEQUENCE</scope>
    <source>
        <strain evidence="6">C8Ua_172</strain>
    </source>
</reference>
<feature type="signal peptide" evidence="3">
    <location>
        <begin position="1"/>
        <end position="29"/>
    </location>
</feature>
<dbReference type="PANTHER" id="PTHR45867">
    <property type="entry name" value="PURPLE ACID PHOSPHATASE"/>
    <property type="match status" value="1"/>
</dbReference>